<evidence type="ECO:0000256" key="12">
    <source>
        <dbReference type="ARBA" id="ARBA00034617"/>
    </source>
</evidence>
<dbReference type="NCBIfam" id="TIGR00643">
    <property type="entry name" value="recG"/>
    <property type="match status" value="1"/>
</dbReference>
<evidence type="ECO:0000256" key="15">
    <source>
        <dbReference type="RuleBase" id="RU363016"/>
    </source>
</evidence>
<dbReference type="PROSITE" id="PS51192">
    <property type="entry name" value="HELICASE_ATP_BIND_1"/>
    <property type="match status" value="1"/>
</dbReference>
<evidence type="ECO:0000256" key="1">
    <source>
        <dbReference type="ARBA" id="ARBA00007504"/>
    </source>
</evidence>
<keyword evidence="6 15" id="KW-0347">Helicase</keyword>
<evidence type="ECO:0000256" key="3">
    <source>
        <dbReference type="ARBA" id="ARBA00022741"/>
    </source>
</evidence>
<dbReference type="CDD" id="cd04488">
    <property type="entry name" value="RecG_wedge_OBF"/>
    <property type="match status" value="1"/>
</dbReference>
<dbReference type="PANTHER" id="PTHR47964">
    <property type="entry name" value="ATP-DEPENDENT DNA HELICASE HOMOLOG RECG, CHLOROPLASTIC"/>
    <property type="match status" value="1"/>
</dbReference>
<evidence type="ECO:0000256" key="10">
    <source>
        <dbReference type="ARBA" id="ARBA00023204"/>
    </source>
</evidence>
<evidence type="ECO:0000256" key="7">
    <source>
        <dbReference type="ARBA" id="ARBA00022840"/>
    </source>
</evidence>
<dbReference type="SUPFAM" id="SSF50249">
    <property type="entry name" value="Nucleic acid-binding proteins"/>
    <property type="match status" value="1"/>
</dbReference>
<evidence type="ECO:0000256" key="4">
    <source>
        <dbReference type="ARBA" id="ARBA00022763"/>
    </source>
</evidence>
<proteinExistence type="inferred from homology"/>
<dbReference type="NCBIfam" id="NF008168">
    <property type="entry name" value="PRK10917.2-2"/>
    <property type="match status" value="1"/>
</dbReference>
<evidence type="ECO:0000256" key="11">
    <source>
        <dbReference type="ARBA" id="ARBA00023235"/>
    </source>
</evidence>
<evidence type="ECO:0000313" key="19">
    <source>
        <dbReference type="Proteomes" id="UP001628220"/>
    </source>
</evidence>
<protein>
    <recommendedName>
        <fullName evidence="2 15">ATP-dependent DNA helicase RecG</fullName>
        <ecNumber evidence="13 15">5.6.2.4</ecNumber>
    </recommendedName>
</protein>
<dbReference type="InterPro" id="IPR045562">
    <property type="entry name" value="RecG_dom3_C"/>
</dbReference>
<dbReference type="InterPro" id="IPR011545">
    <property type="entry name" value="DEAD/DEAH_box_helicase_dom"/>
</dbReference>
<dbReference type="Pfam" id="PF17191">
    <property type="entry name" value="RecG_wedge"/>
    <property type="match status" value="1"/>
</dbReference>
<gene>
    <name evidence="18" type="primary">recG</name>
    <name evidence="18" type="ORF">Tsumi_02680</name>
</gene>
<name>A0ABQ0E0C3_9PORP</name>
<feature type="domain" description="Helicase ATP-binding" evidence="16">
    <location>
        <begin position="285"/>
        <end position="448"/>
    </location>
</feature>
<dbReference type="InterPro" id="IPR014001">
    <property type="entry name" value="Helicase_ATP-bd"/>
</dbReference>
<dbReference type="Gene3D" id="3.40.50.300">
    <property type="entry name" value="P-loop containing nucleotide triphosphate hydrolases"/>
    <property type="match status" value="2"/>
</dbReference>
<keyword evidence="3 15" id="KW-0547">Nucleotide-binding</keyword>
<dbReference type="SMART" id="SM00490">
    <property type="entry name" value="HELICc"/>
    <property type="match status" value="1"/>
</dbReference>
<comment type="similarity">
    <text evidence="1 15">Belongs to the helicase family. RecG subfamily.</text>
</comment>
<evidence type="ECO:0000313" key="18">
    <source>
        <dbReference type="EMBL" id="GAB1251164.1"/>
    </source>
</evidence>
<dbReference type="NCBIfam" id="NF008165">
    <property type="entry name" value="PRK10917.1-3"/>
    <property type="match status" value="1"/>
</dbReference>
<dbReference type="InterPro" id="IPR047112">
    <property type="entry name" value="RecG/Mfd"/>
</dbReference>
<keyword evidence="8" id="KW-0238">DNA-binding</keyword>
<dbReference type="Pfam" id="PF19833">
    <property type="entry name" value="RecG_dom3_C"/>
    <property type="match status" value="1"/>
</dbReference>
<evidence type="ECO:0000259" key="16">
    <source>
        <dbReference type="PROSITE" id="PS51192"/>
    </source>
</evidence>
<dbReference type="InterPro" id="IPR001650">
    <property type="entry name" value="Helicase_C-like"/>
</dbReference>
<comment type="catalytic activity">
    <reaction evidence="14 15">
        <text>ATP + H2O = ADP + phosphate + H(+)</text>
        <dbReference type="Rhea" id="RHEA:13065"/>
        <dbReference type="ChEBI" id="CHEBI:15377"/>
        <dbReference type="ChEBI" id="CHEBI:15378"/>
        <dbReference type="ChEBI" id="CHEBI:30616"/>
        <dbReference type="ChEBI" id="CHEBI:43474"/>
        <dbReference type="ChEBI" id="CHEBI:456216"/>
        <dbReference type="EC" id="5.6.2.4"/>
    </reaction>
</comment>
<dbReference type="Proteomes" id="UP001628220">
    <property type="component" value="Unassembled WGS sequence"/>
</dbReference>
<dbReference type="InterPro" id="IPR004609">
    <property type="entry name" value="ATP-dep_DNA_helicase_RecG"/>
</dbReference>
<evidence type="ECO:0000256" key="14">
    <source>
        <dbReference type="ARBA" id="ARBA00048988"/>
    </source>
</evidence>
<dbReference type="PROSITE" id="PS51194">
    <property type="entry name" value="HELICASE_CTER"/>
    <property type="match status" value="1"/>
</dbReference>
<dbReference type="Gene3D" id="2.40.50.140">
    <property type="entry name" value="Nucleic acid-binding proteins"/>
    <property type="match status" value="1"/>
</dbReference>
<dbReference type="SUPFAM" id="SSF52540">
    <property type="entry name" value="P-loop containing nucleoside triphosphate hydrolases"/>
    <property type="match status" value="2"/>
</dbReference>
<keyword evidence="7 15" id="KW-0067">ATP-binding</keyword>
<evidence type="ECO:0000256" key="2">
    <source>
        <dbReference type="ARBA" id="ARBA00017846"/>
    </source>
</evidence>
<comment type="function">
    <text evidence="15">Plays a critical role in recombination and DNA repair. Helps process Holliday junction intermediates to mature products by catalyzing branch migration. Has replication fork regression activity, unwinds stalled or blocked replication forks to make a HJ that can be resolved. Has a DNA unwinding activity characteristic of a DNA helicase with 3'-5' polarity.</text>
</comment>
<dbReference type="GO" id="GO:0004386">
    <property type="term" value="F:helicase activity"/>
    <property type="evidence" value="ECO:0007669"/>
    <property type="project" value="UniProtKB-KW"/>
</dbReference>
<keyword evidence="5 15" id="KW-0378">Hydrolase</keyword>
<reference evidence="18 19" key="1">
    <citation type="journal article" date="2025" name="Int. J. Syst. Evol. Microbiol.">
        <title>Desulfovibrio falkowii sp. nov., Porphyromonas miyakawae sp. nov., Mediterraneibacter flintii sp. nov. and Owariibacterium komagatae gen. nov., sp. nov., isolated from human faeces.</title>
        <authorList>
            <person name="Hamaguchi T."/>
            <person name="Ohara M."/>
            <person name="Hisatomi A."/>
            <person name="Sekiguchi K."/>
            <person name="Takeda J.I."/>
            <person name="Ueyama J."/>
            <person name="Ito M."/>
            <person name="Nishiwaki H."/>
            <person name="Ogi T."/>
            <person name="Hirayama M."/>
            <person name="Ohkuma M."/>
            <person name="Sakamoto M."/>
            <person name="Ohno K."/>
        </authorList>
    </citation>
    <scope>NUCLEOTIDE SEQUENCE [LARGE SCALE GENOMIC DNA]</scope>
    <source>
        <strain evidence="18 19">13CB11C</strain>
    </source>
</reference>
<evidence type="ECO:0000256" key="6">
    <source>
        <dbReference type="ARBA" id="ARBA00022806"/>
    </source>
</evidence>
<dbReference type="InterPro" id="IPR033454">
    <property type="entry name" value="RecG_wedge"/>
</dbReference>
<dbReference type="EC" id="5.6.2.4" evidence="13 15"/>
<keyword evidence="11" id="KW-0413">Isomerase</keyword>
<dbReference type="Pfam" id="PF00270">
    <property type="entry name" value="DEAD"/>
    <property type="match status" value="1"/>
</dbReference>
<keyword evidence="19" id="KW-1185">Reference proteome</keyword>
<sequence length="701" mass="79235">MPQQRNYLDTPLRYLPTLGEKRATLLENELGLRTYRDLIYYFPFRYVDRTVITPIRELRNIHREVQLKGYLTDYRQEGVGRKQRLKATFKDATGQVELVWFKGSDWLKKRYPEGKCYVLLGQPRLYNGIYSVSHPELTPAESPDLAVGALYGVYNTTEKMKRARLTPSVLGKIIASLLHLIPTYVEETLPSEICAQQHLIPLPDALQQIHVPRSTKELQAAIHRLKFDELFYLQLMLRQTKLERHKRFEGYRFEHVGFTFNSLYDSLPFSLTQAQKRVIREIRLDCNAGHQMNRLLQGDVGSGKTLVAAFSMLLAIDNGYQSCLMAPTEILAAQHYATLSRLLSPIGVEVALLTGSSTPKERRPILEGSADGTLPILVGTHALIEEGVCFAHLGLAVIDEQHRFGVAQRAKLWGKATDVLPHILIMSATPIPRTLAMTLYGDLDISTIDELPPGRKPIVTKHLYEDGISLAYDFIRDRIAEGRQVYVVFPMIEGSEASDYANLETGYKRFVYMFGERNVTWVHGKLPPKDKQERMDAFARNEVPILLSTTVIEVGVDVPNATVMMIENADRFGLSQLHQLRGRVGRGDNQSYCILVTPRALSYTAKRRMEVMTSTTDGFVIAEEDMKLRGAGDIEGTRQSGDLSKLSLAKPTEDVLLMRLAGAVASDVLAADPEAKNPLYAPMWLELERLYPREERWGNIS</sequence>
<dbReference type="EMBL" id="BAAFSF010000001">
    <property type="protein sequence ID" value="GAB1251164.1"/>
    <property type="molecule type" value="Genomic_DNA"/>
</dbReference>
<dbReference type="SMART" id="SM00487">
    <property type="entry name" value="DEXDc"/>
    <property type="match status" value="1"/>
</dbReference>
<dbReference type="InterPro" id="IPR027417">
    <property type="entry name" value="P-loop_NTPase"/>
</dbReference>
<dbReference type="RefSeq" id="WP_411914979.1">
    <property type="nucleotide sequence ID" value="NZ_BAAFSF010000001.1"/>
</dbReference>
<evidence type="ECO:0000256" key="13">
    <source>
        <dbReference type="ARBA" id="ARBA00034808"/>
    </source>
</evidence>
<dbReference type="PANTHER" id="PTHR47964:SF1">
    <property type="entry name" value="ATP-DEPENDENT DNA HELICASE HOMOLOG RECG, CHLOROPLASTIC"/>
    <property type="match status" value="1"/>
</dbReference>
<evidence type="ECO:0000256" key="9">
    <source>
        <dbReference type="ARBA" id="ARBA00023172"/>
    </source>
</evidence>
<evidence type="ECO:0000259" key="17">
    <source>
        <dbReference type="PROSITE" id="PS51194"/>
    </source>
</evidence>
<keyword evidence="10 15" id="KW-0234">DNA repair</keyword>
<feature type="domain" description="Helicase C-terminal" evidence="17">
    <location>
        <begin position="467"/>
        <end position="627"/>
    </location>
</feature>
<dbReference type="Pfam" id="PF00271">
    <property type="entry name" value="Helicase_C"/>
    <property type="match status" value="1"/>
</dbReference>
<evidence type="ECO:0000256" key="8">
    <source>
        <dbReference type="ARBA" id="ARBA00023125"/>
    </source>
</evidence>
<dbReference type="InterPro" id="IPR012340">
    <property type="entry name" value="NA-bd_OB-fold"/>
</dbReference>
<comment type="caution">
    <text evidence="18">The sequence shown here is derived from an EMBL/GenBank/DDBJ whole genome shotgun (WGS) entry which is preliminary data.</text>
</comment>
<evidence type="ECO:0000256" key="5">
    <source>
        <dbReference type="ARBA" id="ARBA00022801"/>
    </source>
</evidence>
<comment type="catalytic activity">
    <reaction evidence="12 15">
        <text>Couples ATP hydrolysis with the unwinding of duplex DNA by translocating in the 3'-5' direction.</text>
        <dbReference type="EC" id="5.6.2.4"/>
    </reaction>
</comment>
<dbReference type="CDD" id="cd17992">
    <property type="entry name" value="DEXHc_RecG"/>
    <property type="match status" value="1"/>
</dbReference>
<keyword evidence="9 15" id="KW-0233">DNA recombination</keyword>
<accession>A0ABQ0E0C3</accession>
<organism evidence="18 19">
    <name type="scientific">Porphyromonas miyakawae</name>
    <dbReference type="NCBI Taxonomy" id="3137470"/>
    <lineage>
        <taxon>Bacteria</taxon>
        <taxon>Pseudomonadati</taxon>
        <taxon>Bacteroidota</taxon>
        <taxon>Bacteroidia</taxon>
        <taxon>Bacteroidales</taxon>
        <taxon>Porphyromonadaceae</taxon>
        <taxon>Porphyromonas</taxon>
    </lineage>
</organism>
<keyword evidence="4 15" id="KW-0227">DNA damage</keyword>